<feature type="region of interest" description="Disordered" evidence="1">
    <location>
        <begin position="24"/>
        <end position="47"/>
    </location>
</feature>
<evidence type="ECO:0000313" key="3">
    <source>
        <dbReference type="Proteomes" id="UP000271227"/>
    </source>
</evidence>
<proteinExistence type="predicted"/>
<dbReference type="InParanoid" id="A0A3M0CQD7"/>
<feature type="compositionally biased region" description="Acidic residues" evidence="1">
    <location>
        <begin position="37"/>
        <end position="47"/>
    </location>
</feature>
<sequence length="47" mass="5590">MDFIVHIPRNTFEQMFPENLFDDEDQEIDTLSRDEIAPEDDPLAQDH</sequence>
<comment type="caution">
    <text evidence="2">The sequence shown here is derived from an EMBL/GenBank/DDBJ whole genome shotgun (WGS) entry which is preliminary data.</text>
</comment>
<dbReference type="AlphaFoldDB" id="A0A3M0CQD7"/>
<dbReference type="EMBL" id="REFR01000010">
    <property type="protein sequence ID" value="RMB09036.1"/>
    <property type="molecule type" value="Genomic_DNA"/>
</dbReference>
<gene>
    <name evidence="2" type="ORF">BXY39_1684</name>
</gene>
<dbReference type="RefSeq" id="WP_170163705.1">
    <property type="nucleotide sequence ID" value="NZ_REFR01000010.1"/>
</dbReference>
<reference evidence="2 3" key="1">
    <citation type="submission" date="2018-10" db="EMBL/GenBank/DDBJ databases">
        <title>Genomic Encyclopedia of Archaeal and Bacterial Type Strains, Phase II (KMG-II): from individual species to whole genera.</title>
        <authorList>
            <person name="Goeker M."/>
        </authorList>
    </citation>
    <scope>NUCLEOTIDE SEQUENCE [LARGE SCALE GENOMIC DNA]</scope>
    <source>
        <strain evidence="2 3">DSM 25217</strain>
    </source>
</reference>
<keyword evidence="3" id="KW-1185">Reference proteome</keyword>
<organism evidence="2 3">
    <name type="scientific">Eilatimonas milleporae</name>
    <dbReference type="NCBI Taxonomy" id="911205"/>
    <lineage>
        <taxon>Bacteria</taxon>
        <taxon>Pseudomonadati</taxon>
        <taxon>Pseudomonadota</taxon>
        <taxon>Alphaproteobacteria</taxon>
        <taxon>Kordiimonadales</taxon>
        <taxon>Kordiimonadaceae</taxon>
        <taxon>Eilatimonas</taxon>
    </lineage>
</organism>
<evidence type="ECO:0000256" key="1">
    <source>
        <dbReference type="SAM" id="MobiDB-lite"/>
    </source>
</evidence>
<protein>
    <submittedName>
        <fullName evidence="2">Uncharacterized protein</fullName>
    </submittedName>
</protein>
<accession>A0A3M0CQD7</accession>
<evidence type="ECO:0000313" key="2">
    <source>
        <dbReference type="EMBL" id="RMB09036.1"/>
    </source>
</evidence>
<dbReference type="Proteomes" id="UP000271227">
    <property type="component" value="Unassembled WGS sequence"/>
</dbReference>
<name>A0A3M0CQD7_9PROT</name>